<proteinExistence type="predicted"/>
<dbReference type="Proteomes" id="UP000887574">
    <property type="component" value="Unplaced"/>
</dbReference>
<evidence type="ECO:0000313" key="2">
    <source>
        <dbReference type="Proteomes" id="UP000887574"/>
    </source>
</evidence>
<keyword evidence="1" id="KW-0472">Membrane</keyword>
<name>A0A915E6X9_9BILA</name>
<dbReference type="AlphaFoldDB" id="A0A915E6X9"/>
<evidence type="ECO:0000256" key="1">
    <source>
        <dbReference type="SAM" id="Phobius"/>
    </source>
</evidence>
<organism evidence="2 3">
    <name type="scientific">Ditylenchus dipsaci</name>
    <dbReference type="NCBI Taxonomy" id="166011"/>
    <lineage>
        <taxon>Eukaryota</taxon>
        <taxon>Metazoa</taxon>
        <taxon>Ecdysozoa</taxon>
        <taxon>Nematoda</taxon>
        <taxon>Chromadorea</taxon>
        <taxon>Rhabditida</taxon>
        <taxon>Tylenchina</taxon>
        <taxon>Tylenchomorpha</taxon>
        <taxon>Sphaerularioidea</taxon>
        <taxon>Anguinidae</taxon>
        <taxon>Anguininae</taxon>
        <taxon>Ditylenchus</taxon>
    </lineage>
</organism>
<keyword evidence="2" id="KW-1185">Reference proteome</keyword>
<reference evidence="3" key="1">
    <citation type="submission" date="2022-11" db="UniProtKB">
        <authorList>
            <consortium name="WormBaseParasite"/>
        </authorList>
    </citation>
    <scope>IDENTIFICATION</scope>
</reference>
<dbReference type="WBParaSite" id="jg3209">
    <property type="protein sequence ID" value="jg3209"/>
    <property type="gene ID" value="jg3209"/>
</dbReference>
<accession>A0A915E6X9</accession>
<evidence type="ECO:0000313" key="3">
    <source>
        <dbReference type="WBParaSite" id="jg3209"/>
    </source>
</evidence>
<feature type="transmembrane region" description="Helical" evidence="1">
    <location>
        <begin position="37"/>
        <end position="56"/>
    </location>
</feature>
<protein>
    <submittedName>
        <fullName evidence="3">Uncharacterized protein</fullName>
    </submittedName>
</protein>
<keyword evidence="1" id="KW-0812">Transmembrane</keyword>
<keyword evidence="1" id="KW-1133">Transmembrane helix</keyword>
<sequence>MIQELNSKTRTKRGHKIREQSILIKDQSAAIREVWSAFWLSLTVVVLLSIVIIMMLGSRMLYGYKNARGYSYNSDLDICEV</sequence>